<evidence type="ECO:0000259" key="11">
    <source>
        <dbReference type="PROSITE" id="PS50011"/>
    </source>
</evidence>
<keyword evidence="12" id="KW-1185">Reference proteome</keyword>
<feature type="compositionally biased region" description="Polar residues" evidence="9">
    <location>
        <begin position="266"/>
        <end position="275"/>
    </location>
</feature>
<evidence type="ECO:0000256" key="9">
    <source>
        <dbReference type="SAM" id="MobiDB-lite"/>
    </source>
</evidence>
<dbReference type="Pfam" id="PF07714">
    <property type="entry name" value="PK_Tyr_Ser-Thr"/>
    <property type="match status" value="1"/>
</dbReference>
<feature type="transmembrane region" description="Helical" evidence="10">
    <location>
        <begin position="304"/>
        <end position="325"/>
    </location>
</feature>
<evidence type="ECO:0000313" key="12">
    <source>
        <dbReference type="Proteomes" id="UP000813463"/>
    </source>
</evidence>
<dbReference type="FunFam" id="3.30.200.20:FF:000125">
    <property type="entry name" value="Protein STRUBBELIG-RECEPTOR FAMILY 8"/>
    <property type="match status" value="1"/>
</dbReference>
<dbReference type="InterPro" id="IPR046959">
    <property type="entry name" value="PRK1-6/SRF4-like"/>
</dbReference>
<dbReference type="InterPro" id="IPR011009">
    <property type="entry name" value="Kinase-like_dom_sf"/>
</dbReference>
<feature type="domain" description="Protein kinase" evidence="11">
    <location>
        <begin position="467"/>
        <end position="736"/>
    </location>
</feature>
<name>A0A9R0JIH0_SPIOL</name>
<dbReference type="PANTHER" id="PTHR48007:SF22">
    <property type="entry name" value="PROTEIN STRUBBELIG-RECEPTOR FAMILY 3-LIKE ISOFORM X1"/>
    <property type="match status" value="1"/>
</dbReference>
<dbReference type="Gene3D" id="3.80.10.10">
    <property type="entry name" value="Ribonuclease Inhibitor"/>
    <property type="match status" value="2"/>
</dbReference>
<dbReference type="FunFam" id="1.10.510.10:FF:000095">
    <property type="entry name" value="protein STRUBBELIG-RECEPTOR FAMILY 8"/>
    <property type="match status" value="1"/>
</dbReference>
<dbReference type="PANTHER" id="PTHR48007">
    <property type="entry name" value="LEUCINE-RICH REPEAT RECEPTOR-LIKE PROTEIN KINASE PXC1"/>
    <property type="match status" value="1"/>
</dbReference>
<dbReference type="AlphaFoldDB" id="A0A9R0JIH0"/>
<accession>A0A9R0JIH0</accession>
<dbReference type="FunFam" id="3.80.10.10:FF:000062">
    <property type="entry name" value="protein STRUBBELIG-RECEPTOR FAMILY 3"/>
    <property type="match status" value="1"/>
</dbReference>
<dbReference type="OrthoDB" id="676979at2759"/>
<keyword evidence="2" id="KW-0433">Leucine-rich repeat</keyword>
<evidence type="ECO:0000256" key="2">
    <source>
        <dbReference type="ARBA" id="ARBA00022614"/>
    </source>
</evidence>
<dbReference type="InterPro" id="IPR001611">
    <property type="entry name" value="Leu-rich_rpt"/>
</dbReference>
<dbReference type="PROSITE" id="PS50011">
    <property type="entry name" value="PROTEIN_KINASE_DOM"/>
    <property type="match status" value="1"/>
</dbReference>
<dbReference type="Proteomes" id="UP000813463">
    <property type="component" value="Chromosome 6"/>
</dbReference>
<reference evidence="13 14" key="2">
    <citation type="submission" date="2025-04" db="UniProtKB">
        <authorList>
            <consortium name="RefSeq"/>
        </authorList>
    </citation>
    <scope>IDENTIFICATION</scope>
</reference>
<dbReference type="InterPro" id="IPR000719">
    <property type="entry name" value="Prot_kinase_dom"/>
</dbReference>
<dbReference type="InterPro" id="IPR001245">
    <property type="entry name" value="Ser-Thr/Tyr_kinase_cat_dom"/>
</dbReference>
<evidence type="ECO:0000256" key="8">
    <source>
        <dbReference type="ARBA" id="ARBA00023170"/>
    </source>
</evidence>
<gene>
    <name evidence="13 14" type="primary">LOC110775805</name>
</gene>
<evidence type="ECO:0000256" key="1">
    <source>
        <dbReference type="ARBA" id="ARBA00004370"/>
    </source>
</evidence>
<dbReference type="Gene3D" id="1.10.510.10">
    <property type="entry name" value="Transferase(Phosphotransferase) domain 1"/>
    <property type="match status" value="1"/>
</dbReference>
<feature type="region of interest" description="Disordered" evidence="9">
    <location>
        <begin position="250"/>
        <end position="294"/>
    </location>
</feature>
<evidence type="ECO:0000256" key="4">
    <source>
        <dbReference type="ARBA" id="ARBA00022729"/>
    </source>
</evidence>
<dbReference type="GeneID" id="110775805"/>
<evidence type="ECO:0000256" key="10">
    <source>
        <dbReference type="SAM" id="Phobius"/>
    </source>
</evidence>
<keyword evidence="8" id="KW-0675">Receptor</keyword>
<feature type="transmembrane region" description="Helical" evidence="10">
    <location>
        <begin position="12"/>
        <end position="31"/>
    </location>
</feature>
<evidence type="ECO:0000256" key="3">
    <source>
        <dbReference type="ARBA" id="ARBA00022692"/>
    </source>
</evidence>
<keyword evidence="6 10" id="KW-1133">Transmembrane helix</keyword>
<reference evidence="12" key="1">
    <citation type="journal article" date="2021" name="Nat. Commun.">
        <title>Genomic analyses provide insights into spinach domestication and the genetic basis of agronomic traits.</title>
        <authorList>
            <person name="Cai X."/>
            <person name="Sun X."/>
            <person name="Xu C."/>
            <person name="Sun H."/>
            <person name="Wang X."/>
            <person name="Ge C."/>
            <person name="Zhang Z."/>
            <person name="Wang Q."/>
            <person name="Fei Z."/>
            <person name="Jiao C."/>
            <person name="Wang Q."/>
        </authorList>
    </citation>
    <scope>NUCLEOTIDE SEQUENCE [LARGE SCALE GENOMIC DNA]</scope>
    <source>
        <strain evidence="12">cv. Varoflay</strain>
    </source>
</reference>
<evidence type="ECO:0000256" key="6">
    <source>
        <dbReference type="ARBA" id="ARBA00022989"/>
    </source>
</evidence>
<feature type="compositionally biased region" description="Low complexity" evidence="9">
    <location>
        <begin position="251"/>
        <end position="265"/>
    </location>
</feature>
<protein>
    <submittedName>
        <fullName evidence="13 14">Protein STRUBBELIG-RECEPTOR FAMILY 3-like</fullName>
    </submittedName>
</protein>
<organism evidence="12 13">
    <name type="scientific">Spinacia oleracea</name>
    <name type="common">Spinach</name>
    <dbReference type="NCBI Taxonomy" id="3562"/>
    <lineage>
        <taxon>Eukaryota</taxon>
        <taxon>Viridiplantae</taxon>
        <taxon>Streptophyta</taxon>
        <taxon>Embryophyta</taxon>
        <taxon>Tracheophyta</taxon>
        <taxon>Spermatophyta</taxon>
        <taxon>Magnoliopsida</taxon>
        <taxon>eudicotyledons</taxon>
        <taxon>Gunneridae</taxon>
        <taxon>Pentapetalae</taxon>
        <taxon>Caryophyllales</taxon>
        <taxon>Chenopodiaceae</taxon>
        <taxon>Chenopodioideae</taxon>
        <taxon>Anserineae</taxon>
        <taxon>Spinacia</taxon>
    </lineage>
</organism>
<evidence type="ECO:0000313" key="13">
    <source>
        <dbReference type="RefSeq" id="XP_021836095.1"/>
    </source>
</evidence>
<feature type="compositionally biased region" description="Basic and acidic residues" evidence="9">
    <location>
        <begin position="276"/>
        <end position="287"/>
    </location>
</feature>
<dbReference type="SUPFAM" id="SSF52058">
    <property type="entry name" value="L domain-like"/>
    <property type="match status" value="1"/>
</dbReference>
<dbReference type="RefSeq" id="XP_021836096.1">
    <property type="nucleotide sequence ID" value="XM_021980404.1"/>
</dbReference>
<dbReference type="InterPro" id="IPR032675">
    <property type="entry name" value="LRR_dom_sf"/>
</dbReference>
<dbReference type="GO" id="GO:0004672">
    <property type="term" value="F:protein kinase activity"/>
    <property type="evidence" value="ECO:0000318"/>
    <property type="project" value="GO_Central"/>
</dbReference>
<comment type="subcellular location">
    <subcellularLocation>
        <location evidence="1">Membrane</location>
    </subcellularLocation>
</comment>
<keyword evidence="4" id="KW-0732">Signal</keyword>
<dbReference type="GO" id="GO:0005524">
    <property type="term" value="F:ATP binding"/>
    <property type="evidence" value="ECO:0007669"/>
    <property type="project" value="InterPro"/>
</dbReference>
<keyword evidence="5" id="KW-0677">Repeat</keyword>
<evidence type="ECO:0000313" key="14">
    <source>
        <dbReference type="RefSeq" id="XP_021836096.1"/>
    </source>
</evidence>
<dbReference type="SUPFAM" id="SSF56112">
    <property type="entry name" value="Protein kinase-like (PK-like)"/>
    <property type="match status" value="1"/>
</dbReference>
<sequence length="745" mass="80865">MGFLNLNLHQKWTVIVGLIMALTVSFCSGYTDPRDVFAINSLYAALGSPPLPGWIPLGGDPCVEAWQGVLCVNSNITEISLNNAGLGGEMGTSLNSFSAIISIDLSGNHIGGTIPANLPPTVRTLFLSDNQLTGGIPDLSVLSQLTDLSLNKNNLTGGLPDSFQQLPGLINLDISENNLSGPLPPSMGSLSSLTTLHLQNNELTGLLDVIQDLPLTDLNVENNLFSGPIPPRLLTIPNFRSTGNPFNTSVLPSAPAASPTLAPATNSSLPGQSPSRETRKQPEDKPSVSEASNSSKSTKYIKPIVSAGIAVLILLAIVLGLWFGIAKWCKKRQASDEFTKGNVKPLYEGKGEKPRYNDSLPQTHNQAGKAFQETSLKIPTVSNVDQKQVKGVKEVAMSKDAHSIDMTRTAVSSMSTQPAPPPRHFSNENITLKPIMPTVVTKTHKSTIPSSVKSFTIASLQQYTNSFSQENLIGEGMIGSVYKAELPDGKLVAVKKLNNTTSSQQSEDEFSQLVSSISNIQHESVVKLAGYCSEYGQRLIIYEYCDNATLYEALHLDDEIHNKLSWNTRIRIALGAAKALEYLHEDCQPPVVHMNFKSANILLDDKFEPLISDCGLAYLLSDTYTAQVSGGYGAPELELGTYTQQSDVFSFGVVMLELLTGRKSYDSTRPRGEQFLVRWAITQLHDIDALSKMVDPSLDGSYPSKSLSRFADIISLCVQAEPEFRPPMSEIAQDLLNMIQRESRP</sequence>
<evidence type="ECO:0000256" key="5">
    <source>
        <dbReference type="ARBA" id="ARBA00022737"/>
    </source>
</evidence>
<dbReference type="RefSeq" id="XP_021836095.1">
    <property type="nucleotide sequence ID" value="XM_021980403.1"/>
</dbReference>
<dbReference type="GO" id="GO:0016020">
    <property type="term" value="C:membrane"/>
    <property type="evidence" value="ECO:0007669"/>
    <property type="project" value="UniProtKB-SubCell"/>
</dbReference>
<keyword evidence="7 10" id="KW-0472">Membrane</keyword>
<keyword evidence="3 10" id="KW-0812">Transmembrane</keyword>
<evidence type="ECO:0000256" key="7">
    <source>
        <dbReference type="ARBA" id="ARBA00023136"/>
    </source>
</evidence>
<dbReference type="Pfam" id="PF00560">
    <property type="entry name" value="LRR_1"/>
    <property type="match status" value="2"/>
</dbReference>
<dbReference type="KEGG" id="soe:110775805"/>
<proteinExistence type="predicted"/>
<dbReference type="Gene3D" id="3.30.200.20">
    <property type="entry name" value="Phosphorylase Kinase, domain 1"/>
    <property type="match status" value="1"/>
</dbReference>